<sequence length="67" mass="8002">MFDHLIRLTKYEAPKELPRPETALDRTTRAAQEIIDSETRKRDDKTERLRLARIERARKERRTPAKG</sequence>
<name>A0ABW2UJ97_9RHOB</name>
<dbReference type="RefSeq" id="WP_377402258.1">
    <property type="nucleotide sequence ID" value="NZ_JBHTFQ010000004.1"/>
</dbReference>
<keyword evidence="3" id="KW-1185">Reference proteome</keyword>
<accession>A0ABW2UJ97</accession>
<organism evidence="2 3">
    <name type="scientific">Plastorhodobacter daqingensis</name>
    <dbReference type="NCBI Taxonomy" id="1387281"/>
    <lineage>
        <taxon>Bacteria</taxon>
        <taxon>Pseudomonadati</taxon>
        <taxon>Pseudomonadota</taxon>
        <taxon>Alphaproteobacteria</taxon>
        <taxon>Rhodobacterales</taxon>
        <taxon>Paracoccaceae</taxon>
        <taxon>Plastorhodobacter</taxon>
    </lineage>
</organism>
<evidence type="ECO:0000313" key="3">
    <source>
        <dbReference type="Proteomes" id="UP001596516"/>
    </source>
</evidence>
<feature type="compositionally biased region" description="Basic and acidic residues" evidence="1">
    <location>
        <begin position="37"/>
        <end position="49"/>
    </location>
</feature>
<evidence type="ECO:0000256" key="1">
    <source>
        <dbReference type="SAM" id="MobiDB-lite"/>
    </source>
</evidence>
<dbReference type="EMBL" id="JBHTFQ010000004">
    <property type="protein sequence ID" value="MFC7704278.1"/>
    <property type="molecule type" value="Genomic_DNA"/>
</dbReference>
<dbReference type="Proteomes" id="UP001596516">
    <property type="component" value="Unassembled WGS sequence"/>
</dbReference>
<proteinExistence type="predicted"/>
<reference evidence="3" key="1">
    <citation type="journal article" date="2019" name="Int. J. Syst. Evol. Microbiol.">
        <title>The Global Catalogue of Microorganisms (GCM) 10K type strain sequencing project: providing services to taxonomists for standard genome sequencing and annotation.</title>
        <authorList>
            <consortium name="The Broad Institute Genomics Platform"/>
            <consortium name="The Broad Institute Genome Sequencing Center for Infectious Disease"/>
            <person name="Wu L."/>
            <person name="Ma J."/>
        </authorList>
    </citation>
    <scope>NUCLEOTIDE SEQUENCE [LARGE SCALE GENOMIC DNA]</scope>
    <source>
        <strain evidence="3">CGMCC 1.12750</strain>
    </source>
</reference>
<protein>
    <submittedName>
        <fullName evidence="2">Uncharacterized protein</fullName>
    </submittedName>
</protein>
<feature type="compositionally biased region" description="Basic and acidic residues" evidence="1">
    <location>
        <begin position="18"/>
        <end position="28"/>
    </location>
</feature>
<gene>
    <name evidence="2" type="ORF">ACFQXB_08740</name>
</gene>
<evidence type="ECO:0000313" key="2">
    <source>
        <dbReference type="EMBL" id="MFC7704278.1"/>
    </source>
</evidence>
<comment type="caution">
    <text evidence="2">The sequence shown here is derived from an EMBL/GenBank/DDBJ whole genome shotgun (WGS) entry which is preliminary data.</text>
</comment>
<feature type="region of interest" description="Disordered" evidence="1">
    <location>
        <begin position="18"/>
        <end position="49"/>
    </location>
</feature>